<dbReference type="AlphaFoldDB" id="A0A0L8H333"/>
<evidence type="ECO:0000313" key="1">
    <source>
        <dbReference type="EMBL" id="KOF83160.1"/>
    </source>
</evidence>
<dbReference type="EMBL" id="KQ419563">
    <property type="protein sequence ID" value="KOF83160.1"/>
    <property type="molecule type" value="Genomic_DNA"/>
</dbReference>
<gene>
    <name evidence="1" type="ORF">OCBIM_22024299mg</name>
</gene>
<organism evidence="1">
    <name type="scientific">Octopus bimaculoides</name>
    <name type="common">California two-spotted octopus</name>
    <dbReference type="NCBI Taxonomy" id="37653"/>
    <lineage>
        <taxon>Eukaryota</taxon>
        <taxon>Metazoa</taxon>
        <taxon>Spiralia</taxon>
        <taxon>Lophotrochozoa</taxon>
        <taxon>Mollusca</taxon>
        <taxon>Cephalopoda</taxon>
        <taxon>Coleoidea</taxon>
        <taxon>Octopodiformes</taxon>
        <taxon>Octopoda</taxon>
        <taxon>Incirrata</taxon>
        <taxon>Octopodidae</taxon>
        <taxon>Octopus</taxon>
    </lineage>
</organism>
<protein>
    <submittedName>
        <fullName evidence="1">Uncharacterized protein</fullName>
    </submittedName>
</protein>
<proteinExistence type="predicted"/>
<sequence>MLVIETFVLNFMKMSPVSPSSDGNLIEIHRVYIYIYIHIYIYHQNNKKRKQYRNILIESEM</sequence>
<name>A0A0L8H333_OCTBM</name>
<reference evidence="1" key="1">
    <citation type="submission" date="2015-07" db="EMBL/GenBank/DDBJ databases">
        <title>MeaNS - Measles Nucleotide Surveillance Program.</title>
        <authorList>
            <person name="Tran T."/>
            <person name="Druce J."/>
        </authorList>
    </citation>
    <scope>NUCLEOTIDE SEQUENCE</scope>
    <source>
        <strain evidence="1">UCB-OBI-ISO-001</strain>
        <tissue evidence="1">Gonad</tissue>
    </source>
</reference>
<accession>A0A0L8H333</accession>